<dbReference type="GO" id="GO:0005811">
    <property type="term" value="C:lipid droplet"/>
    <property type="evidence" value="ECO:0007669"/>
    <property type="project" value="TreeGrafter"/>
</dbReference>
<dbReference type="GeneID" id="37270181"/>
<evidence type="ECO:0000256" key="3">
    <source>
        <dbReference type="ARBA" id="ARBA00022842"/>
    </source>
</evidence>
<dbReference type="InterPro" id="IPR018520">
    <property type="entry name" value="UPP_synth-like_CS"/>
</dbReference>
<dbReference type="GO" id="GO:0016094">
    <property type="term" value="P:polyprenol biosynthetic process"/>
    <property type="evidence" value="ECO:0007669"/>
    <property type="project" value="TreeGrafter"/>
</dbReference>
<keyword evidence="2 4" id="KW-0808">Transferase</keyword>
<dbReference type="Pfam" id="PF01255">
    <property type="entry name" value="Prenyltransf"/>
    <property type="match status" value="1"/>
</dbReference>
<dbReference type="Proteomes" id="UP000245946">
    <property type="component" value="Unassembled WGS sequence"/>
</dbReference>
<evidence type="ECO:0000256" key="2">
    <source>
        <dbReference type="ARBA" id="ARBA00022679"/>
    </source>
</evidence>
<organism evidence="5 6">
    <name type="scientific">Tilletiopsis washingtonensis</name>
    <dbReference type="NCBI Taxonomy" id="58919"/>
    <lineage>
        <taxon>Eukaryota</taxon>
        <taxon>Fungi</taxon>
        <taxon>Dikarya</taxon>
        <taxon>Basidiomycota</taxon>
        <taxon>Ustilaginomycotina</taxon>
        <taxon>Exobasidiomycetes</taxon>
        <taxon>Entylomatales</taxon>
        <taxon>Entylomatales incertae sedis</taxon>
        <taxon>Tilletiopsis</taxon>
    </lineage>
</organism>
<protein>
    <recommendedName>
        <fullName evidence="4">Alkyl transferase</fullName>
        <ecNumber evidence="4">2.5.1.-</ecNumber>
    </recommendedName>
</protein>
<sequence length="286" mass="32308">MSQGVSAADAARLLLLPFTFLLSLLTSPARRLLLALLSLGPIPRHIAFIMDGNRRWATSQPIPLPVRAGHISGFSALKTVLEACLELRGLDTVTVYAFAIDNFKRSEEEVQALMGLAKRNLMELAGHGELLARHSVRLRIVGRRKLLPPDVRAAVERVEEVTRRNHRATLNVCIPYASRDEMAGAVRELVADTLSSKAEAEEADRGITCDALEARMMLAHSPPVDVLVRTSGVYRLSDFMLWQCAEHTHLHFTKRYWPLFGLRELVPIILDYQRAEFRRQLWEWAR</sequence>
<comment type="similarity">
    <text evidence="1 4">Belongs to the UPP synthase family.</text>
</comment>
<reference evidence="5 6" key="1">
    <citation type="journal article" date="2018" name="Mol. Biol. Evol.">
        <title>Broad Genomic Sampling Reveals a Smut Pathogenic Ancestry of the Fungal Clade Ustilaginomycotina.</title>
        <authorList>
            <person name="Kijpornyongpan T."/>
            <person name="Mondo S.J."/>
            <person name="Barry K."/>
            <person name="Sandor L."/>
            <person name="Lee J."/>
            <person name="Lipzen A."/>
            <person name="Pangilinan J."/>
            <person name="LaButti K."/>
            <person name="Hainaut M."/>
            <person name="Henrissat B."/>
            <person name="Grigoriev I.V."/>
            <person name="Spatafora J.W."/>
            <person name="Aime M.C."/>
        </authorList>
    </citation>
    <scope>NUCLEOTIDE SEQUENCE [LARGE SCALE GENOMIC DNA]</scope>
    <source>
        <strain evidence="5 6">MCA 4186</strain>
    </source>
</reference>
<dbReference type="SUPFAM" id="SSF64005">
    <property type="entry name" value="Undecaprenyl diphosphate synthase"/>
    <property type="match status" value="1"/>
</dbReference>
<dbReference type="NCBIfam" id="TIGR00055">
    <property type="entry name" value="uppS"/>
    <property type="match status" value="1"/>
</dbReference>
<dbReference type="FunFam" id="3.40.1180.10:FF:000005">
    <property type="entry name" value="Alkyl transferase"/>
    <property type="match status" value="1"/>
</dbReference>
<dbReference type="GO" id="GO:1904423">
    <property type="term" value="C:dehydrodolichyl diphosphate synthase complex"/>
    <property type="evidence" value="ECO:0007669"/>
    <property type="project" value="TreeGrafter"/>
</dbReference>
<dbReference type="GO" id="GO:0016020">
    <property type="term" value="C:membrane"/>
    <property type="evidence" value="ECO:0007669"/>
    <property type="project" value="TreeGrafter"/>
</dbReference>
<dbReference type="STRING" id="58919.A0A316ZAR3"/>
<dbReference type="PANTHER" id="PTHR10291">
    <property type="entry name" value="DEHYDRODOLICHYL DIPHOSPHATE SYNTHASE FAMILY MEMBER"/>
    <property type="match status" value="1"/>
</dbReference>
<dbReference type="GO" id="GO:0005783">
    <property type="term" value="C:endoplasmic reticulum"/>
    <property type="evidence" value="ECO:0007669"/>
    <property type="project" value="TreeGrafter"/>
</dbReference>
<dbReference type="PROSITE" id="PS01066">
    <property type="entry name" value="UPP_SYNTHASE"/>
    <property type="match status" value="1"/>
</dbReference>
<accession>A0A316ZAR3</accession>
<dbReference type="GO" id="GO:0045547">
    <property type="term" value="F:ditrans,polycis-polyprenyl diphosphate synthase [(2E,6E)-farnesyl diphosphate specific] activity"/>
    <property type="evidence" value="ECO:0007669"/>
    <property type="project" value="TreeGrafter"/>
</dbReference>
<dbReference type="Gene3D" id="3.40.1180.10">
    <property type="entry name" value="Decaprenyl diphosphate synthase-like"/>
    <property type="match status" value="1"/>
</dbReference>
<gene>
    <name evidence="5" type="ORF">FA09DRAFT_330522</name>
</gene>
<evidence type="ECO:0000256" key="1">
    <source>
        <dbReference type="ARBA" id="ARBA00005432"/>
    </source>
</evidence>
<dbReference type="CDD" id="cd00475">
    <property type="entry name" value="Cis_IPPS"/>
    <property type="match status" value="1"/>
</dbReference>
<dbReference type="EMBL" id="KZ819295">
    <property type="protein sequence ID" value="PWN97355.1"/>
    <property type="molecule type" value="Genomic_DNA"/>
</dbReference>
<evidence type="ECO:0000313" key="6">
    <source>
        <dbReference type="Proteomes" id="UP000245946"/>
    </source>
</evidence>
<dbReference type="OrthoDB" id="4173905at2759"/>
<dbReference type="InterPro" id="IPR001441">
    <property type="entry name" value="UPP_synth-like"/>
</dbReference>
<keyword evidence="3" id="KW-0460">Magnesium</keyword>
<dbReference type="RefSeq" id="XP_025597634.1">
    <property type="nucleotide sequence ID" value="XM_025742637.1"/>
</dbReference>
<dbReference type="EC" id="2.5.1.-" evidence="4"/>
<name>A0A316ZAR3_9BASI</name>
<dbReference type="HAMAP" id="MF_01139">
    <property type="entry name" value="ISPT"/>
    <property type="match status" value="1"/>
</dbReference>
<dbReference type="AlphaFoldDB" id="A0A316ZAR3"/>
<dbReference type="InterPro" id="IPR036424">
    <property type="entry name" value="UPP_synth-like_sf"/>
</dbReference>
<dbReference type="PANTHER" id="PTHR10291:SF43">
    <property type="entry name" value="DEHYDRODOLICHYL DIPHOSPHATE SYNTHASE COMPLEX SUBUNIT DHDDS"/>
    <property type="match status" value="1"/>
</dbReference>
<evidence type="ECO:0000313" key="5">
    <source>
        <dbReference type="EMBL" id="PWN97355.1"/>
    </source>
</evidence>
<evidence type="ECO:0000256" key="4">
    <source>
        <dbReference type="RuleBase" id="RU363018"/>
    </source>
</evidence>
<keyword evidence="6" id="KW-1185">Reference proteome</keyword>
<proteinExistence type="inferred from homology"/>